<dbReference type="Proteomes" id="UP000499080">
    <property type="component" value="Unassembled WGS sequence"/>
</dbReference>
<protein>
    <submittedName>
        <fullName evidence="2">Uncharacterized protein</fullName>
    </submittedName>
</protein>
<evidence type="ECO:0000313" key="1">
    <source>
        <dbReference type="EMBL" id="GBL94008.1"/>
    </source>
</evidence>
<evidence type="ECO:0000313" key="2">
    <source>
        <dbReference type="EMBL" id="GBL94025.1"/>
    </source>
</evidence>
<organism evidence="2 4">
    <name type="scientific">Araneus ventricosus</name>
    <name type="common">Orbweaver spider</name>
    <name type="synonym">Epeira ventricosa</name>
    <dbReference type="NCBI Taxonomy" id="182803"/>
    <lineage>
        <taxon>Eukaryota</taxon>
        <taxon>Metazoa</taxon>
        <taxon>Ecdysozoa</taxon>
        <taxon>Arthropoda</taxon>
        <taxon>Chelicerata</taxon>
        <taxon>Arachnida</taxon>
        <taxon>Araneae</taxon>
        <taxon>Araneomorphae</taxon>
        <taxon>Entelegynae</taxon>
        <taxon>Araneoidea</taxon>
        <taxon>Araneidae</taxon>
        <taxon>Araneus</taxon>
    </lineage>
</organism>
<evidence type="ECO:0000313" key="4">
    <source>
        <dbReference type="Proteomes" id="UP000499080"/>
    </source>
</evidence>
<evidence type="ECO:0000313" key="3">
    <source>
        <dbReference type="EMBL" id="GBL94104.1"/>
    </source>
</evidence>
<comment type="caution">
    <text evidence="2">The sequence shown here is derived from an EMBL/GenBank/DDBJ whole genome shotgun (WGS) entry which is preliminary data.</text>
</comment>
<sequence>LAWDGPSECFPFVWRRRGTGTFFNLSVKLPEKPWVDLTLARVFVSGRLRFAGVGNKERERRHTFISTKLENCIKFWTKCVSGFYVCWFEYPSVYQRVKDPAPCINEICNVVLSPKFPLVWPGSLDRGVPAQVPSSASDHCSKLRDPFQNSPCVASERDFNPMSPIPPQTTRSIEPGLDGFGRLDEFFLGKM</sequence>
<dbReference type="EMBL" id="BGPR01160488">
    <property type="protein sequence ID" value="GBL94025.1"/>
    <property type="molecule type" value="Genomic_DNA"/>
</dbReference>
<proteinExistence type="predicted"/>
<accession>A0A4Y2BRG2</accession>
<keyword evidence="4" id="KW-1185">Reference proteome</keyword>
<gene>
    <name evidence="1" type="ORF">AVEN_103475_1</name>
    <name evidence="3" type="ORF">AVEN_113534_1</name>
    <name evidence="2" type="ORF">AVEN_273072_1</name>
</gene>
<name>A0A4Y2BRG2_ARAVE</name>
<dbReference type="EMBL" id="BGPR01160480">
    <property type="protein sequence ID" value="GBL94008.1"/>
    <property type="molecule type" value="Genomic_DNA"/>
</dbReference>
<dbReference type="EMBL" id="BGPR01160506">
    <property type="protein sequence ID" value="GBL94104.1"/>
    <property type="molecule type" value="Genomic_DNA"/>
</dbReference>
<dbReference type="AlphaFoldDB" id="A0A4Y2BRG2"/>
<feature type="non-terminal residue" evidence="2">
    <location>
        <position position="1"/>
    </location>
</feature>
<reference evidence="2 4" key="1">
    <citation type="journal article" date="2019" name="Sci. Rep.">
        <title>Orb-weaving spider Araneus ventricosus genome elucidates the spidroin gene catalogue.</title>
        <authorList>
            <person name="Kono N."/>
            <person name="Nakamura H."/>
            <person name="Ohtoshi R."/>
            <person name="Moran D.A.P."/>
            <person name="Shinohara A."/>
            <person name="Yoshida Y."/>
            <person name="Fujiwara M."/>
            <person name="Mori M."/>
            <person name="Tomita M."/>
            <person name="Arakawa K."/>
        </authorList>
    </citation>
    <scope>NUCLEOTIDE SEQUENCE [LARGE SCALE GENOMIC DNA]</scope>
</reference>